<dbReference type="OrthoDB" id="1305878at2759"/>
<organism evidence="2 3">
    <name type="scientific">Coptis chinensis</name>
    <dbReference type="NCBI Taxonomy" id="261450"/>
    <lineage>
        <taxon>Eukaryota</taxon>
        <taxon>Viridiplantae</taxon>
        <taxon>Streptophyta</taxon>
        <taxon>Embryophyta</taxon>
        <taxon>Tracheophyta</taxon>
        <taxon>Spermatophyta</taxon>
        <taxon>Magnoliopsida</taxon>
        <taxon>Ranunculales</taxon>
        <taxon>Ranunculaceae</taxon>
        <taxon>Coptidoideae</taxon>
        <taxon>Coptis</taxon>
    </lineage>
</organism>
<dbReference type="PANTHER" id="PTHR46293:SF1">
    <property type="entry name" value="OS03G0632800 PROTEIN"/>
    <property type="match status" value="1"/>
</dbReference>
<proteinExistence type="predicted"/>
<dbReference type="GO" id="GO:0004842">
    <property type="term" value="F:ubiquitin-protein transferase activity"/>
    <property type="evidence" value="ECO:0007669"/>
    <property type="project" value="InterPro"/>
</dbReference>
<accession>A0A835I631</accession>
<protein>
    <submittedName>
        <fullName evidence="2">Uncharacterized protein</fullName>
    </submittedName>
</protein>
<reference evidence="2 3" key="1">
    <citation type="submission" date="2020-10" db="EMBL/GenBank/DDBJ databases">
        <title>The Coptis chinensis genome and diversification of protoberbering-type alkaloids.</title>
        <authorList>
            <person name="Wang B."/>
            <person name="Shu S."/>
            <person name="Song C."/>
            <person name="Liu Y."/>
        </authorList>
    </citation>
    <scope>NUCLEOTIDE SEQUENCE [LARGE SCALE GENOMIC DNA]</scope>
    <source>
        <strain evidence="2">HL-2020</strain>
        <tissue evidence="2">Leaf</tissue>
    </source>
</reference>
<name>A0A835I631_9MAGN</name>
<dbReference type="AlphaFoldDB" id="A0A835I631"/>
<evidence type="ECO:0000313" key="3">
    <source>
        <dbReference type="Proteomes" id="UP000631114"/>
    </source>
</evidence>
<keyword evidence="3" id="KW-1185">Reference proteome</keyword>
<dbReference type="Proteomes" id="UP000631114">
    <property type="component" value="Unassembled WGS sequence"/>
</dbReference>
<dbReference type="InterPro" id="IPR013083">
    <property type="entry name" value="Znf_RING/FYVE/PHD"/>
</dbReference>
<dbReference type="PANTHER" id="PTHR46293">
    <property type="entry name" value="E3 UBIQUITIN PROTEIN LIGASE DRIP1"/>
    <property type="match status" value="1"/>
</dbReference>
<dbReference type="InterPro" id="IPR044807">
    <property type="entry name" value="DRIP1-like"/>
</dbReference>
<dbReference type="Gene3D" id="3.30.40.10">
    <property type="entry name" value="Zinc/RING finger domain, C3HC4 (zinc finger)"/>
    <property type="match status" value="1"/>
</dbReference>
<gene>
    <name evidence="2" type="ORF">IFM89_018983</name>
</gene>
<feature type="region of interest" description="Disordered" evidence="1">
    <location>
        <begin position="171"/>
        <end position="191"/>
    </location>
</feature>
<evidence type="ECO:0000313" key="2">
    <source>
        <dbReference type="EMBL" id="KAF9609898.1"/>
    </source>
</evidence>
<sequence length="229" mass="25985">MSRVLRFSFLRSTEEKILFNRVLLWSSFLLLDIDMSLLYSSPCISLTHESIYLILPVMLRPVCRKCIYEKLTNEEADCCLICDTGLGCTPIEKLRADHNLQEVRDKIFPSREGKVTGSEVIPSALLDSRRKERSLSSLGISTPHSNIHLSLPGRRTKAAARKAAALRGSNFSSQDPIERMEGSLDNSPDTLNDTAEDIIQVRKAHMLFFFSSYREPLRCKQISLYISSR</sequence>
<dbReference type="EMBL" id="JADFTS010000004">
    <property type="protein sequence ID" value="KAF9609898.1"/>
    <property type="molecule type" value="Genomic_DNA"/>
</dbReference>
<comment type="caution">
    <text evidence="2">The sequence shown here is derived from an EMBL/GenBank/DDBJ whole genome shotgun (WGS) entry which is preliminary data.</text>
</comment>
<evidence type="ECO:0000256" key="1">
    <source>
        <dbReference type="SAM" id="MobiDB-lite"/>
    </source>
</evidence>